<dbReference type="RefSeq" id="WP_238808586.1">
    <property type="nucleotide sequence ID" value="NZ_CAKLPY010000006.1"/>
</dbReference>
<accession>A0ABN8F1S1</accession>
<keyword evidence="1" id="KW-0472">Membrane</keyword>
<evidence type="ECO:0008006" key="4">
    <source>
        <dbReference type="Google" id="ProtNLM"/>
    </source>
</evidence>
<reference evidence="2" key="1">
    <citation type="submission" date="2021-12" db="EMBL/GenBank/DDBJ databases">
        <authorList>
            <person name="Rodrigo-Torres L."/>
            <person name="Arahal R. D."/>
            <person name="Lucena T."/>
        </authorList>
    </citation>
    <scope>NUCLEOTIDE SEQUENCE</scope>
    <source>
        <strain evidence="2">CECT 8858</strain>
    </source>
</reference>
<comment type="caution">
    <text evidence="2">The sequence shown here is derived from an EMBL/GenBank/DDBJ whole genome shotgun (WGS) entry which is preliminary data.</text>
</comment>
<protein>
    <recommendedName>
        <fullName evidence="4">DUF4345 domain-containing protein</fullName>
    </recommendedName>
</protein>
<keyword evidence="1" id="KW-0812">Transmembrane</keyword>
<name>A0ABN8F1S1_9BACT</name>
<proteinExistence type="predicted"/>
<organism evidence="2 3">
    <name type="scientific">Emticicia aquatica</name>
    <dbReference type="NCBI Taxonomy" id="1681835"/>
    <lineage>
        <taxon>Bacteria</taxon>
        <taxon>Pseudomonadati</taxon>
        <taxon>Bacteroidota</taxon>
        <taxon>Cytophagia</taxon>
        <taxon>Cytophagales</taxon>
        <taxon>Leadbetterellaceae</taxon>
        <taxon>Emticicia</taxon>
    </lineage>
</organism>
<feature type="transmembrane region" description="Helical" evidence="1">
    <location>
        <begin position="103"/>
        <end position="122"/>
    </location>
</feature>
<dbReference type="Proteomes" id="UP000837932">
    <property type="component" value="Unassembled WGS sequence"/>
</dbReference>
<gene>
    <name evidence="2" type="ORF">EMA8858_03913</name>
</gene>
<evidence type="ECO:0000313" key="2">
    <source>
        <dbReference type="EMBL" id="CAH0997779.1"/>
    </source>
</evidence>
<dbReference type="EMBL" id="CAKLPY010000006">
    <property type="protein sequence ID" value="CAH0997779.1"/>
    <property type="molecule type" value="Genomic_DNA"/>
</dbReference>
<evidence type="ECO:0000256" key="1">
    <source>
        <dbReference type="SAM" id="Phobius"/>
    </source>
</evidence>
<feature type="transmembrane region" description="Helical" evidence="1">
    <location>
        <begin position="44"/>
        <end position="61"/>
    </location>
</feature>
<evidence type="ECO:0000313" key="3">
    <source>
        <dbReference type="Proteomes" id="UP000837932"/>
    </source>
</evidence>
<keyword evidence="3" id="KW-1185">Reference proteome</keyword>
<keyword evidence="1" id="KW-1133">Transmembrane helix</keyword>
<feature type="transmembrane region" description="Helical" evidence="1">
    <location>
        <begin position="73"/>
        <end position="91"/>
    </location>
</feature>
<sequence length="126" mass="14265">MKTNTFILIVAAYSLLLGLPAVFVPVMASEYFGKPLPTSNELSLFNFLGGYQLVMGFLGYAAYRSNEKTTRRAWLLAVAFLTILAEIVYFYNLNVRQIPPHKTIVMDMAIWGLMAIGALFFWNKEK</sequence>